<dbReference type="Proteomes" id="UP000831327">
    <property type="component" value="Chromosome"/>
</dbReference>
<keyword evidence="1" id="KW-1133">Transmembrane helix</keyword>
<feature type="transmembrane region" description="Helical" evidence="1">
    <location>
        <begin position="121"/>
        <end position="141"/>
    </location>
</feature>
<accession>A0ABN6PAR5</accession>
<evidence type="ECO:0008006" key="4">
    <source>
        <dbReference type="Google" id="ProtNLM"/>
    </source>
</evidence>
<sequence length="147" mass="14712">MTTPHPGQALPRWFIPAALLALAWNGFGAAQFARTALADEAAMVAAGMTPAQAALMAGLPVWMTLAFAVGVAGGLAGTALLLLRRRQAIPVLGTSLVGYVALFAGDALHGVFAAFGAPQVAVLALVVAIAAALVVMARRAARAGALA</sequence>
<evidence type="ECO:0000313" key="2">
    <source>
        <dbReference type="EMBL" id="BDG75042.1"/>
    </source>
</evidence>
<gene>
    <name evidence="2" type="ORF">Rmf_49710</name>
</gene>
<proteinExistence type="predicted"/>
<evidence type="ECO:0000256" key="1">
    <source>
        <dbReference type="SAM" id="Phobius"/>
    </source>
</evidence>
<dbReference type="RefSeq" id="WP_244457136.1">
    <property type="nucleotide sequence ID" value="NZ_AP025637.1"/>
</dbReference>
<keyword evidence="3" id="KW-1185">Reference proteome</keyword>
<keyword evidence="1" id="KW-0812">Transmembrane</keyword>
<feature type="transmembrane region" description="Helical" evidence="1">
    <location>
        <begin position="62"/>
        <end position="83"/>
    </location>
</feature>
<keyword evidence="1" id="KW-0472">Membrane</keyword>
<name>A0ABN6PAR5_9PROT</name>
<dbReference type="EMBL" id="AP025637">
    <property type="protein sequence ID" value="BDG75042.1"/>
    <property type="molecule type" value="Genomic_DNA"/>
</dbReference>
<evidence type="ECO:0000313" key="3">
    <source>
        <dbReference type="Proteomes" id="UP000831327"/>
    </source>
</evidence>
<organism evidence="2 3">
    <name type="scientific">Roseomonas fluvialis</name>
    <dbReference type="NCBI Taxonomy" id="1750527"/>
    <lineage>
        <taxon>Bacteria</taxon>
        <taxon>Pseudomonadati</taxon>
        <taxon>Pseudomonadota</taxon>
        <taxon>Alphaproteobacteria</taxon>
        <taxon>Acetobacterales</taxon>
        <taxon>Roseomonadaceae</taxon>
        <taxon>Roseomonas</taxon>
    </lineage>
</organism>
<reference evidence="2 3" key="1">
    <citation type="journal article" date="2016" name="Microbes Environ.">
        <title>Phylogenetically diverse aerobic anoxygenic phototrophic bacteria isolated from epilithic biofilms in Tama river, Japan.</title>
        <authorList>
            <person name="Hirose S."/>
            <person name="Matsuura K."/>
            <person name="Haruta S."/>
        </authorList>
    </citation>
    <scope>NUCLEOTIDE SEQUENCE [LARGE SCALE GENOMIC DNA]</scope>
    <source>
        <strain evidence="2 3">S08</strain>
    </source>
</reference>
<protein>
    <recommendedName>
        <fullName evidence="4">Sugar transporter</fullName>
    </recommendedName>
</protein>